<dbReference type="EMBL" id="WOWK01000065">
    <property type="protein sequence ID" value="KAF0322051.1"/>
    <property type="molecule type" value="Genomic_DNA"/>
</dbReference>
<reference evidence="1 2" key="1">
    <citation type="submission" date="2019-12" db="EMBL/GenBank/DDBJ databases">
        <title>A genome sequence resource for the geographically widespread anthracnose pathogen Colletotrichum asianum.</title>
        <authorList>
            <person name="Meng Y."/>
        </authorList>
    </citation>
    <scope>NUCLEOTIDE SEQUENCE [LARGE SCALE GENOMIC DNA]</scope>
    <source>
        <strain evidence="1 2">ICMP 18580</strain>
    </source>
</reference>
<gene>
    <name evidence="1" type="ORF">GQ607_010777</name>
</gene>
<evidence type="ECO:0000313" key="1">
    <source>
        <dbReference type="EMBL" id="KAF0322051.1"/>
    </source>
</evidence>
<dbReference type="OrthoDB" id="5236983at2759"/>
<proteinExistence type="predicted"/>
<dbReference type="Proteomes" id="UP000434172">
    <property type="component" value="Unassembled WGS sequence"/>
</dbReference>
<comment type="caution">
    <text evidence="1">The sequence shown here is derived from an EMBL/GenBank/DDBJ whole genome shotgun (WGS) entry which is preliminary data.</text>
</comment>
<evidence type="ECO:0000313" key="2">
    <source>
        <dbReference type="Proteomes" id="UP000434172"/>
    </source>
</evidence>
<keyword evidence="2" id="KW-1185">Reference proteome</keyword>
<name>A0A8H3W452_9PEZI</name>
<accession>A0A8H3W452</accession>
<dbReference type="AlphaFoldDB" id="A0A8H3W452"/>
<protein>
    <submittedName>
        <fullName evidence="1">Uncharacterized protein</fullName>
    </submittedName>
</protein>
<sequence length="449" mass="50870">MRQALVWVKAMNGIVSQTRPDGHPARPRGFKTLVEFLSLYVEGLTYFWGAYFDDSLLDKFQYIASPVSLFQLFYLTINDLNSQTKRHHLKHQTPNIKMENQVFPQFHEYHCKRTEICHLVSFPEPGIHQQAYSAKSIQLRPFLPLIPGTYNATQLAYETVKNFAEGLVHGYQRSARDNFLTYYIQAAPRADVFRAWQQNAVQQGRRFPLSVEELAAASILDNYLHDLMKCLDDCFFFGTLTRVHQGHQAPCVQLSTGYHVLGDEAGIKYGETISKGNSSHIKVWTLTASSLCAETVPWSTIVSTLMHEMTHAYLNTFVCNGEQCTRNSINTVGLSGHGNTFLKVHALILQQMRSWHTVLADMDSACSLEGGCVDGYSCAIENETYREAMVADSLRNFVPLRADSPNQLLRLVQGKVNGRTITMVLFRRRGSPIPHPDAWIVRYAADMVH</sequence>
<organism evidence="1 2">
    <name type="scientific">Colletotrichum asianum</name>
    <dbReference type="NCBI Taxonomy" id="702518"/>
    <lineage>
        <taxon>Eukaryota</taxon>
        <taxon>Fungi</taxon>
        <taxon>Dikarya</taxon>
        <taxon>Ascomycota</taxon>
        <taxon>Pezizomycotina</taxon>
        <taxon>Sordariomycetes</taxon>
        <taxon>Hypocreomycetidae</taxon>
        <taxon>Glomerellales</taxon>
        <taxon>Glomerellaceae</taxon>
        <taxon>Colletotrichum</taxon>
        <taxon>Colletotrichum gloeosporioides species complex</taxon>
    </lineage>
</organism>